<protein>
    <submittedName>
        <fullName evidence="4">Histidine phosphatase family protein</fullName>
    </submittedName>
</protein>
<evidence type="ECO:0000313" key="4">
    <source>
        <dbReference type="EMBL" id="QIG43632.1"/>
    </source>
</evidence>
<evidence type="ECO:0000256" key="2">
    <source>
        <dbReference type="PIRSR" id="PIRSR613078-1"/>
    </source>
</evidence>
<organism evidence="4 5">
    <name type="scientific">Nocardioides anomalus</name>
    <dbReference type="NCBI Taxonomy" id="2712223"/>
    <lineage>
        <taxon>Bacteria</taxon>
        <taxon>Bacillati</taxon>
        <taxon>Actinomycetota</taxon>
        <taxon>Actinomycetes</taxon>
        <taxon>Propionibacteriales</taxon>
        <taxon>Nocardioidaceae</taxon>
        <taxon>Nocardioides</taxon>
    </lineage>
</organism>
<dbReference type="GO" id="GO:0004331">
    <property type="term" value="F:fructose-2,6-bisphosphate 2-phosphatase activity"/>
    <property type="evidence" value="ECO:0007669"/>
    <property type="project" value="TreeGrafter"/>
</dbReference>
<name>A0A6G6WEG7_9ACTN</name>
<dbReference type="InterPro" id="IPR051695">
    <property type="entry name" value="Phosphoglycerate_Mutase"/>
</dbReference>
<dbReference type="GO" id="GO:0005829">
    <property type="term" value="C:cytosol"/>
    <property type="evidence" value="ECO:0007669"/>
    <property type="project" value="TreeGrafter"/>
</dbReference>
<reference evidence="4 5" key="1">
    <citation type="submission" date="2020-02" db="EMBL/GenBank/DDBJ databases">
        <title>Full genome sequence of Nocardioides sp. R-3366.</title>
        <authorList>
            <person name="Im W.-T."/>
        </authorList>
    </citation>
    <scope>NUCLEOTIDE SEQUENCE [LARGE SCALE GENOMIC DNA]</scope>
    <source>
        <strain evidence="4 5">R-3366</strain>
    </source>
</reference>
<evidence type="ECO:0000313" key="5">
    <source>
        <dbReference type="Proteomes" id="UP000502996"/>
    </source>
</evidence>
<dbReference type="SUPFAM" id="SSF53254">
    <property type="entry name" value="Phosphoglycerate mutase-like"/>
    <property type="match status" value="1"/>
</dbReference>
<keyword evidence="1" id="KW-0378">Hydrolase</keyword>
<dbReference type="GO" id="GO:0045820">
    <property type="term" value="P:negative regulation of glycolytic process"/>
    <property type="evidence" value="ECO:0007669"/>
    <property type="project" value="TreeGrafter"/>
</dbReference>
<dbReference type="RefSeq" id="WP_165233508.1">
    <property type="nucleotide sequence ID" value="NZ_CP049257.1"/>
</dbReference>
<dbReference type="InterPro" id="IPR029033">
    <property type="entry name" value="His_PPase_superfam"/>
</dbReference>
<dbReference type="SMART" id="SM00855">
    <property type="entry name" value="PGAM"/>
    <property type="match status" value="1"/>
</dbReference>
<dbReference type="Pfam" id="PF00300">
    <property type="entry name" value="His_Phos_1"/>
    <property type="match status" value="1"/>
</dbReference>
<dbReference type="InterPro" id="IPR001345">
    <property type="entry name" value="PG/BPGM_mutase_AS"/>
</dbReference>
<dbReference type="CDD" id="cd07067">
    <property type="entry name" value="HP_PGM_like"/>
    <property type="match status" value="1"/>
</dbReference>
<proteinExistence type="predicted"/>
<sequence>MPRRPYYLVRHGQSEWNLLELTQGQTVAPRLTDLGRAQARAAGELIRADLAPGERVAQIRTSDLVRARETAKILADVLGGVFDGEPVLDERLREQHLGDLEGRPYAETWAAAETHNWSDPHLPVAGGESPYQLRTRMAEAVGGVRDGTVLVSHGDAIRAALDDLGVATSRTPSWVPVPNGAVARVLDGHATWLGAEDPHDRG</sequence>
<feature type="active site" description="Tele-phosphohistidine intermediate" evidence="2">
    <location>
        <position position="11"/>
    </location>
</feature>
<dbReference type="Gene3D" id="3.40.50.1240">
    <property type="entry name" value="Phosphoglycerate mutase-like"/>
    <property type="match status" value="1"/>
</dbReference>
<dbReference type="EMBL" id="CP049257">
    <property type="protein sequence ID" value="QIG43632.1"/>
    <property type="molecule type" value="Genomic_DNA"/>
</dbReference>
<evidence type="ECO:0000256" key="1">
    <source>
        <dbReference type="ARBA" id="ARBA00022801"/>
    </source>
</evidence>
<dbReference type="PROSITE" id="PS00175">
    <property type="entry name" value="PG_MUTASE"/>
    <property type="match status" value="1"/>
</dbReference>
<dbReference type="AlphaFoldDB" id="A0A6G6WEG7"/>
<dbReference type="PANTHER" id="PTHR46517:SF1">
    <property type="entry name" value="FRUCTOSE-2,6-BISPHOSPHATASE TIGAR"/>
    <property type="match status" value="1"/>
</dbReference>
<keyword evidence="5" id="KW-1185">Reference proteome</keyword>
<dbReference type="InterPro" id="IPR013078">
    <property type="entry name" value="His_Pase_superF_clade-1"/>
</dbReference>
<dbReference type="GO" id="GO:0043456">
    <property type="term" value="P:regulation of pentose-phosphate shunt"/>
    <property type="evidence" value="ECO:0007669"/>
    <property type="project" value="TreeGrafter"/>
</dbReference>
<feature type="active site" description="Proton donor/acceptor" evidence="2">
    <location>
        <position position="94"/>
    </location>
</feature>
<feature type="binding site" evidence="3">
    <location>
        <begin position="10"/>
        <end position="17"/>
    </location>
    <ligand>
        <name>substrate</name>
    </ligand>
</feature>
<gene>
    <name evidence="4" type="ORF">G5V58_13470</name>
</gene>
<dbReference type="KEGG" id="nano:G5V58_13470"/>
<evidence type="ECO:0000256" key="3">
    <source>
        <dbReference type="PIRSR" id="PIRSR613078-2"/>
    </source>
</evidence>
<feature type="binding site" evidence="3">
    <location>
        <position position="66"/>
    </location>
    <ligand>
        <name>substrate</name>
    </ligand>
</feature>
<dbReference type="PANTHER" id="PTHR46517">
    <property type="entry name" value="FRUCTOSE-2,6-BISPHOSPHATASE TIGAR"/>
    <property type="match status" value="1"/>
</dbReference>
<accession>A0A6G6WEG7</accession>
<dbReference type="Proteomes" id="UP000502996">
    <property type="component" value="Chromosome"/>
</dbReference>